<organism evidence="4 5">
    <name type="scientific">Sedimentibacter acidaminivorans</name>
    <dbReference type="NCBI Taxonomy" id="913099"/>
    <lineage>
        <taxon>Bacteria</taxon>
        <taxon>Bacillati</taxon>
        <taxon>Bacillota</taxon>
        <taxon>Tissierellia</taxon>
        <taxon>Sedimentibacter</taxon>
    </lineage>
</organism>
<evidence type="ECO:0000256" key="1">
    <source>
        <dbReference type="SAM" id="MobiDB-lite"/>
    </source>
</evidence>
<dbReference type="InterPro" id="IPR001119">
    <property type="entry name" value="SLH_dom"/>
</dbReference>
<feature type="compositionally biased region" description="Low complexity" evidence="1">
    <location>
        <begin position="754"/>
        <end position="768"/>
    </location>
</feature>
<feature type="transmembrane region" description="Helical" evidence="2">
    <location>
        <begin position="12"/>
        <end position="34"/>
    </location>
</feature>
<evidence type="ECO:0000313" key="4">
    <source>
        <dbReference type="EMBL" id="MBP1924339.1"/>
    </source>
</evidence>
<dbReference type="InterPro" id="IPR051465">
    <property type="entry name" value="Cell_Envelope_Struct_Comp"/>
</dbReference>
<dbReference type="Gene3D" id="2.60.40.10">
    <property type="entry name" value="Immunoglobulins"/>
    <property type="match status" value="1"/>
</dbReference>
<dbReference type="PANTHER" id="PTHR43308">
    <property type="entry name" value="OUTER MEMBRANE PROTEIN ALPHA-RELATED"/>
    <property type="match status" value="1"/>
</dbReference>
<dbReference type="InterPro" id="IPR025883">
    <property type="entry name" value="Cadherin-like_domain"/>
</dbReference>
<dbReference type="EMBL" id="JAGGKS010000001">
    <property type="protein sequence ID" value="MBP1924339.1"/>
    <property type="molecule type" value="Genomic_DNA"/>
</dbReference>
<dbReference type="Proteomes" id="UP001519342">
    <property type="component" value="Unassembled WGS sequence"/>
</dbReference>
<feature type="compositionally biased region" description="Polar residues" evidence="1">
    <location>
        <begin position="783"/>
        <end position="796"/>
    </location>
</feature>
<keyword evidence="2" id="KW-0812">Transmembrane</keyword>
<accession>A0ABS4G9I9</accession>
<dbReference type="PROSITE" id="PS51272">
    <property type="entry name" value="SLH"/>
    <property type="match status" value="3"/>
</dbReference>
<name>A0ABS4G9I9_9FIRM</name>
<keyword evidence="2" id="KW-0472">Membrane</keyword>
<evidence type="ECO:0000313" key="5">
    <source>
        <dbReference type="Proteomes" id="UP001519342"/>
    </source>
</evidence>
<keyword evidence="2" id="KW-1133">Transmembrane helix</keyword>
<feature type="domain" description="SLH" evidence="3">
    <location>
        <begin position="1413"/>
        <end position="1473"/>
    </location>
</feature>
<dbReference type="Pfam" id="PF00395">
    <property type="entry name" value="SLH"/>
    <property type="match status" value="3"/>
</dbReference>
<dbReference type="InterPro" id="IPR013783">
    <property type="entry name" value="Ig-like_fold"/>
</dbReference>
<gene>
    <name evidence="4" type="ORF">J2Z76_000192</name>
</gene>
<feature type="domain" description="SLH" evidence="3">
    <location>
        <begin position="1546"/>
        <end position="1604"/>
    </location>
</feature>
<dbReference type="RefSeq" id="WP_209510107.1">
    <property type="nucleotide sequence ID" value="NZ_JAGGKS010000001.1"/>
</dbReference>
<dbReference type="InterPro" id="IPR044016">
    <property type="entry name" value="Big_13"/>
</dbReference>
<dbReference type="Pfam" id="PF12733">
    <property type="entry name" value="Cadherin-like"/>
    <property type="match status" value="2"/>
</dbReference>
<comment type="caution">
    <text evidence="4">The sequence shown here is derived from an EMBL/GenBank/DDBJ whole genome shotgun (WGS) entry which is preliminary data.</text>
</comment>
<protein>
    <recommendedName>
        <fullName evidence="3">SLH domain-containing protein</fullName>
    </recommendedName>
</protein>
<feature type="domain" description="SLH" evidence="3">
    <location>
        <begin position="1474"/>
        <end position="1537"/>
    </location>
</feature>
<feature type="region of interest" description="Disordered" evidence="1">
    <location>
        <begin position="754"/>
        <end position="796"/>
    </location>
</feature>
<keyword evidence="5" id="KW-1185">Reference proteome</keyword>
<evidence type="ECO:0000259" key="3">
    <source>
        <dbReference type="PROSITE" id="PS51272"/>
    </source>
</evidence>
<dbReference type="Pfam" id="PF19077">
    <property type="entry name" value="Big_13"/>
    <property type="match status" value="1"/>
</dbReference>
<dbReference type="PANTHER" id="PTHR43308:SF5">
    <property type="entry name" value="S-LAYER PROTEIN _ PEPTIDOGLYCAN ENDO-BETA-N-ACETYLGLUCOSAMINIDASE"/>
    <property type="match status" value="1"/>
</dbReference>
<proteinExistence type="predicted"/>
<reference evidence="4 5" key="1">
    <citation type="submission" date="2021-03" db="EMBL/GenBank/DDBJ databases">
        <title>Genomic Encyclopedia of Type Strains, Phase IV (KMG-IV): sequencing the most valuable type-strain genomes for metagenomic binning, comparative biology and taxonomic classification.</title>
        <authorList>
            <person name="Goeker M."/>
        </authorList>
    </citation>
    <scope>NUCLEOTIDE SEQUENCE [LARGE SCALE GENOMIC DNA]</scope>
    <source>
        <strain evidence="4 5">DSM 24004</strain>
    </source>
</reference>
<evidence type="ECO:0000256" key="2">
    <source>
        <dbReference type="SAM" id="Phobius"/>
    </source>
</evidence>
<sequence>MKKKVIKITITLLLINAMFGGIIPGTGVGLQVVYADAVYNTNLVLNGSFANQSDNWILEDPNGILVFDTSENLFTDLSPDETDIQHYVMDFYPGAASSAIAYQIIDVSNLASDIANGEVNVNLSGYSSKYMSASTNKIVLEFLDESGNLLSGETYETVGNKSDEDDSWQKLSIDCTSINAQTRKIKVKLEATIANTAEVSSDCIQYDGIDLKLTYVAAPTVTDGNISISGASGTGGAYIIGDTVTATWDDTGAGDNNSDISSVTVDFSAFGGGAAVSASNSSDTWTATYTITSGAVDATNLNVIVTATNDSGNARTTSDTTNATVDSIAPTVTDGNISISGATGTGGVYIIGDTVTATWDDTGAGDNNSDISNVTVDFSAFGGGTAVSASNSSDTWTATYTIVSGSMDGTNKNVSVTATDNAGNTRTTSDTTNATVDSVAPIVTDGNISISGATGTGGAYKIGDTVTATWDDTGAGDNNSDISSVTVDFSAFGGGAAVSASNSSDTWTATYTITSGAVDATNLNVIVTATDNAGNSMTTSDTTNATVDSVAPTVTDGNISISGASGTGGAYIIGDTVTATWDDTGAGDNNSDISSVTVDFSAFGGGAAVSASNSSDAWTATYTITSGAVDATNLNVIVTVTDNAGNSMTTSDTTNATVDSVAPTVTDGNISISGASGTGGAYIIGDTVTATWDDTGAGDNNSDISNVIVDFSAFGGGAAVSASNSSDTWTATYTIVSGSMEGTNKNVSVTVTDNAGNSTTAADSSNSTIDNQSPSAPSRPDLSASSDTGISDTDNITYDTTPTIIGTAEAGSTVKLSSSLDGLVGTVSADGSGNWSLATSTLTNGTHNITATAADAAGNISSESTGLSIKVDSLDPTVILSDNEEDNIVKAGDIVTLSAAFNEVMSDVPTINISNGDVTNIGMTDSGDKTNWTYSWIVPDVDGNAYVTVTGKDIAGNDYTGIDNLTFIIENTVPSLDNNANLSGLSLSSGTLSPEFNSTNINYTVNVSNDVTSITVTPITVVSSSAIKVNNVPVVNGQSSGAINISVGTNTIVVEVTAEDGITSKTTTINVKRADSISNDADLSGVSISSGTLSPEFNAAIINYTANVSQSTTSVTITPTAIVSSSAIKVNNILVISGQSSEAINLNVGTNTILVEVTSEDGIATKTITINVTRASASSSKSTTKPKNTNVLVNGVAINAGISEIYKDKSGRTITTFIVDNNIIKNKLEEEGTGAIVTIPASSKSDIIIGQLNGQTIKDMEASDAILEVKTDNVSYSLPASQIDIDSVSKLMLAKIDLKDIKVNVSISNPTQDKVNIVEDTANKNHYQIVVKPVQFEITCVSGDKTIEVSKFKGYVERTIAIPDGIDPSKITTGVVLNHDGTFTHVPTSIIEINGKYCAKINSLTNSIYTLIYSPTKFLDMDGHWAEEDVNDMGSRLVVSGVNGEIFNPNSDITRAEFATILVRGLGLMSSETNEIVFQDVNKIDWYYNSVSIAYEYGIVTGTGDKNFNPNNKMTREEAMVMIARAMEVTKKINMTLDSEKIENLLGNYTDSCELSSWAKDSAAFCIDNDIITGNNSKLSAKENITRAETATVVRRLLKKAGLI</sequence>